<accession>A0A512DDV8</accession>
<dbReference type="Pfam" id="PF25231">
    <property type="entry name" value="DUF7847"/>
    <property type="match status" value="1"/>
</dbReference>
<reference evidence="4 5" key="1">
    <citation type="submission" date="2019-07" db="EMBL/GenBank/DDBJ databases">
        <title>Whole genome shotgun sequence of Cellulomonas aerilata NBRC 106308.</title>
        <authorList>
            <person name="Hosoyama A."/>
            <person name="Uohara A."/>
            <person name="Ohji S."/>
            <person name="Ichikawa N."/>
        </authorList>
    </citation>
    <scope>NUCLEOTIDE SEQUENCE [LARGE SCALE GENOMIC DNA]</scope>
    <source>
        <strain evidence="4 5">NBRC 106308</strain>
    </source>
</reference>
<evidence type="ECO:0000256" key="1">
    <source>
        <dbReference type="SAM" id="MobiDB-lite"/>
    </source>
</evidence>
<protein>
    <submittedName>
        <fullName evidence="4">Membrane protein</fullName>
    </submittedName>
</protein>
<feature type="transmembrane region" description="Helical" evidence="2">
    <location>
        <begin position="244"/>
        <end position="272"/>
    </location>
</feature>
<keyword evidence="5" id="KW-1185">Reference proteome</keyword>
<evidence type="ECO:0000256" key="2">
    <source>
        <dbReference type="SAM" id="Phobius"/>
    </source>
</evidence>
<evidence type="ECO:0000259" key="3">
    <source>
        <dbReference type="Pfam" id="PF25231"/>
    </source>
</evidence>
<dbReference type="Proteomes" id="UP000321181">
    <property type="component" value="Unassembled WGS sequence"/>
</dbReference>
<dbReference type="OrthoDB" id="121140at2"/>
<feature type="transmembrane region" description="Helical" evidence="2">
    <location>
        <begin position="384"/>
        <end position="403"/>
    </location>
</feature>
<keyword evidence="2" id="KW-1133">Transmembrane helix</keyword>
<evidence type="ECO:0000313" key="5">
    <source>
        <dbReference type="Proteomes" id="UP000321181"/>
    </source>
</evidence>
<keyword evidence="2" id="KW-0472">Membrane</keyword>
<proteinExistence type="predicted"/>
<organism evidence="4 5">
    <name type="scientific">Cellulomonas aerilata</name>
    <dbReference type="NCBI Taxonomy" id="515326"/>
    <lineage>
        <taxon>Bacteria</taxon>
        <taxon>Bacillati</taxon>
        <taxon>Actinomycetota</taxon>
        <taxon>Actinomycetes</taxon>
        <taxon>Micrococcales</taxon>
        <taxon>Cellulomonadaceae</taxon>
        <taxon>Cellulomonas</taxon>
    </lineage>
</organism>
<name>A0A512DDV8_9CELL</name>
<dbReference type="AlphaFoldDB" id="A0A512DDV8"/>
<dbReference type="InterPro" id="IPR057169">
    <property type="entry name" value="DUF7847"/>
</dbReference>
<feature type="compositionally biased region" description="Polar residues" evidence="1">
    <location>
        <begin position="1"/>
        <end position="11"/>
    </location>
</feature>
<sequence>MTTPSEPTTPGWTAPAQPAVGGAPQPDPDGTGGDPGTAAGGRPVPPPYGGAPTSPGITPVGAGGGWGPGYTSPVTAPPAPGGPSGPSGSVPGYPGPDPSGGMPRPPAYGFAPPAPRPGIIPLRPLGLGEILDGAFRAIRANPRVMFGLSAVVVAVAVTIQAVLQWYVGGLVAGQIGEVSASLDPTGELGFAETLGPALASVVTAPLIAIATTVLTGLLIVSVSRSVIGQRIPVGEVWSQSWRRVLLLLVFSFVTTVLVLVAWGAWVGLLVVLGESEQWGLLAAVGLLGGLGLLVATVWFLVRILLIPPALVLEGTSVGTALRRGWRLTRGSFWRLLGIYLLTSIMVAIVAQIIITPAALISAFVLQDPLLTSFGGLALSSIANAIAYTLTTSFMAAVIALLYIDVRMRREGLDVELTRAAGETV</sequence>
<keyword evidence="2" id="KW-0812">Transmembrane</keyword>
<feature type="compositionally biased region" description="Low complexity" evidence="1">
    <location>
        <begin position="14"/>
        <end position="24"/>
    </location>
</feature>
<gene>
    <name evidence="4" type="ORF">CAE01nite_21450</name>
</gene>
<feature type="transmembrane region" description="Helical" evidence="2">
    <location>
        <begin position="278"/>
        <end position="301"/>
    </location>
</feature>
<feature type="transmembrane region" description="Helical" evidence="2">
    <location>
        <begin position="144"/>
        <end position="167"/>
    </location>
</feature>
<feature type="region of interest" description="Disordered" evidence="1">
    <location>
        <begin position="1"/>
        <end position="112"/>
    </location>
</feature>
<feature type="domain" description="DUF7847" evidence="3">
    <location>
        <begin position="127"/>
        <end position="402"/>
    </location>
</feature>
<dbReference type="EMBL" id="BJYY01000013">
    <property type="protein sequence ID" value="GEO34420.1"/>
    <property type="molecule type" value="Genomic_DNA"/>
</dbReference>
<feature type="transmembrane region" description="Helical" evidence="2">
    <location>
        <begin position="197"/>
        <end position="223"/>
    </location>
</feature>
<dbReference type="RefSeq" id="WP_146903833.1">
    <property type="nucleotide sequence ID" value="NZ_BAAARM010000003.1"/>
</dbReference>
<evidence type="ECO:0000313" key="4">
    <source>
        <dbReference type="EMBL" id="GEO34420.1"/>
    </source>
</evidence>
<feature type="transmembrane region" description="Helical" evidence="2">
    <location>
        <begin position="332"/>
        <end position="364"/>
    </location>
</feature>
<feature type="compositionally biased region" description="Gly residues" evidence="1">
    <location>
        <begin position="30"/>
        <end position="39"/>
    </location>
</feature>
<comment type="caution">
    <text evidence="4">The sequence shown here is derived from an EMBL/GenBank/DDBJ whole genome shotgun (WGS) entry which is preliminary data.</text>
</comment>